<dbReference type="Pfam" id="PF00498">
    <property type="entry name" value="FHA"/>
    <property type="match status" value="1"/>
</dbReference>
<protein>
    <submittedName>
        <fullName evidence="4 5">FHA domain-containing protein</fullName>
    </submittedName>
</protein>
<feature type="compositionally biased region" description="Acidic residues" evidence="1">
    <location>
        <begin position="206"/>
        <end position="215"/>
    </location>
</feature>
<sequence>MFFISFTDRPDDVLFSLRSAGDSVKIGRDKRVCEICLGVNAQGVSRVHMSIELKQQGSSPVLLSKDLSTYGSGYNGGPLIVVREERELHVGDTLQIGKFSFTIGRLPGGKVPSDDDIVVASTKEDIHSEVRSTRKMVEDGRKPTKRSSIDEDLMLTKRSKVINDGRGTVYARSSFLDDVCAGTQSLVAPGSCSSGSIGSRPRLLPSDDEESSDEIDSARLAASRRNVLVEDSSDEGESSLSRIRNFDDEVKSVVADSIRCDDDSDNETN</sequence>
<organism evidence="3 4">
    <name type="scientific">Parascaris univalens</name>
    <name type="common">Nematode worm</name>
    <dbReference type="NCBI Taxonomy" id="6257"/>
    <lineage>
        <taxon>Eukaryota</taxon>
        <taxon>Metazoa</taxon>
        <taxon>Ecdysozoa</taxon>
        <taxon>Nematoda</taxon>
        <taxon>Chromadorea</taxon>
        <taxon>Rhabditida</taxon>
        <taxon>Spirurina</taxon>
        <taxon>Ascaridomorpha</taxon>
        <taxon>Ascaridoidea</taxon>
        <taxon>Ascarididae</taxon>
        <taxon>Parascaris</taxon>
    </lineage>
</organism>
<dbReference type="Proteomes" id="UP000887569">
    <property type="component" value="Unplaced"/>
</dbReference>
<dbReference type="PROSITE" id="PS50006">
    <property type="entry name" value="FHA_DOMAIN"/>
    <property type="match status" value="1"/>
</dbReference>
<evidence type="ECO:0000313" key="3">
    <source>
        <dbReference type="Proteomes" id="UP000887569"/>
    </source>
</evidence>
<dbReference type="InterPro" id="IPR000253">
    <property type="entry name" value="FHA_dom"/>
</dbReference>
<dbReference type="WBParaSite" id="PgR021_g081_t02">
    <property type="protein sequence ID" value="PgR021_g081_t02"/>
    <property type="gene ID" value="PgR021_g081"/>
</dbReference>
<dbReference type="InterPro" id="IPR008984">
    <property type="entry name" value="SMAD_FHA_dom_sf"/>
</dbReference>
<evidence type="ECO:0000259" key="2">
    <source>
        <dbReference type="PROSITE" id="PS50006"/>
    </source>
</evidence>
<proteinExistence type="predicted"/>
<dbReference type="AlphaFoldDB" id="A0A915AZV0"/>
<dbReference type="WBParaSite" id="PgR021_g081_t01">
    <property type="protein sequence ID" value="PgR021_g081_t01"/>
    <property type="gene ID" value="PgR021_g081"/>
</dbReference>
<name>A0A915AZV0_PARUN</name>
<accession>A0A915AZV0</accession>
<reference evidence="4 5" key="1">
    <citation type="submission" date="2022-11" db="UniProtKB">
        <authorList>
            <consortium name="WormBaseParasite"/>
        </authorList>
    </citation>
    <scope>IDENTIFICATION</scope>
</reference>
<evidence type="ECO:0000313" key="4">
    <source>
        <dbReference type="WBParaSite" id="PgR021_g081_t01"/>
    </source>
</evidence>
<evidence type="ECO:0000313" key="5">
    <source>
        <dbReference type="WBParaSite" id="PgR021_g081_t02"/>
    </source>
</evidence>
<dbReference type="SUPFAM" id="SSF49879">
    <property type="entry name" value="SMAD/FHA domain"/>
    <property type="match status" value="1"/>
</dbReference>
<dbReference type="Gene3D" id="2.60.200.20">
    <property type="match status" value="1"/>
</dbReference>
<feature type="region of interest" description="Disordered" evidence="1">
    <location>
        <begin position="190"/>
        <end position="218"/>
    </location>
</feature>
<evidence type="ECO:0000256" key="1">
    <source>
        <dbReference type="SAM" id="MobiDB-lite"/>
    </source>
</evidence>
<keyword evidence="3" id="KW-1185">Reference proteome</keyword>
<feature type="domain" description="FHA" evidence="2">
    <location>
        <begin position="24"/>
        <end position="79"/>
    </location>
</feature>